<dbReference type="InterPro" id="IPR029058">
    <property type="entry name" value="AB_hydrolase_fold"/>
</dbReference>
<dbReference type="InterPro" id="IPR050266">
    <property type="entry name" value="AB_hydrolase_sf"/>
</dbReference>
<dbReference type="EMBL" id="JADGJQ010000006">
    <property type="protein sequence ID" value="KAJ3183411.1"/>
    <property type="molecule type" value="Genomic_DNA"/>
</dbReference>
<organism evidence="2 3">
    <name type="scientific">Geranomyces variabilis</name>
    <dbReference type="NCBI Taxonomy" id="109894"/>
    <lineage>
        <taxon>Eukaryota</taxon>
        <taxon>Fungi</taxon>
        <taxon>Fungi incertae sedis</taxon>
        <taxon>Chytridiomycota</taxon>
        <taxon>Chytridiomycota incertae sedis</taxon>
        <taxon>Chytridiomycetes</taxon>
        <taxon>Spizellomycetales</taxon>
        <taxon>Powellomycetaceae</taxon>
        <taxon>Geranomyces</taxon>
    </lineage>
</organism>
<dbReference type="PANTHER" id="PTHR43798">
    <property type="entry name" value="MONOACYLGLYCEROL LIPASE"/>
    <property type="match status" value="1"/>
</dbReference>
<evidence type="ECO:0000313" key="2">
    <source>
        <dbReference type="EMBL" id="KAJ3183411.1"/>
    </source>
</evidence>
<dbReference type="AlphaFoldDB" id="A0AAD5XTT3"/>
<keyword evidence="3" id="KW-1185">Reference proteome</keyword>
<dbReference type="InterPro" id="IPR000073">
    <property type="entry name" value="AB_hydrolase_1"/>
</dbReference>
<sequence length="249" mass="26785">MLATSMHVATFEPSPAAGQKQQTTILLVHGGALSHRMYKDVVPLLTGTYGYRVVTPDLPGHGESVSIGPFSFAASTRHLHDLIQRLRASDPNVQLVMAGISLGGQAVLDFLAHHPEGVGAALVSGAFIHPPDNGAARVLPKMPTEQSWLDMIQEDVAKVGMGNLPGIQNASFGFTFKVPHALLPPTLVVVGEHDMPTPLRDFDELSAEVKKASPKSESLVMIGAWHNHSIDVPEQFVEVLHAWIRKALP</sequence>
<proteinExistence type="predicted"/>
<comment type="caution">
    <text evidence="2">The sequence shown here is derived from an EMBL/GenBank/DDBJ whole genome shotgun (WGS) entry which is preliminary data.</text>
</comment>
<dbReference type="SUPFAM" id="SSF53474">
    <property type="entry name" value="alpha/beta-Hydrolases"/>
    <property type="match status" value="1"/>
</dbReference>
<dbReference type="PRINTS" id="PR00111">
    <property type="entry name" value="ABHYDROLASE"/>
</dbReference>
<dbReference type="GO" id="GO:0016020">
    <property type="term" value="C:membrane"/>
    <property type="evidence" value="ECO:0007669"/>
    <property type="project" value="TreeGrafter"/>
</dbReference>
<dbReference type="Gene3D" id="3.40.50.1820">
    <property type="entry name" value="alpha/beta hydrolase"/>
    <property type="match status" value="1"/>
</dbReference>
<accession>A0AAD5XTT3</accession>
<evidence type="ECO:0000313" key="3">
    <source>
        <dbReference type="Proteomes" id="UP001212152"/>
    </source>
</evidence>
<dbReference type="PANTHER" id="PTHR43798:SF33">
    <property type="entry name" value="HYDROLASE, PUTATIVE (AFU_ORTHOLOGUE AFUA_2G14860)-RELATED"/>
    <property type="match status" value="1"/>
</dbReference>
<dbReference type="Proteomes" id="UP001212152">
    <property type="component" value="Unassembled WGS sequence"/>
</dbReference>
<name>A0AAD5XTT3_9FUNG</name>
<dbReference type="Pfam" id="PF12697">
    <property type="entry name" value="Abhydrolase_6"/>
    <property type="match status" value="1"/>
</dbReference>
<feature type="domain" description="AB hydrolase-1" evidence="1">
    <location>
        <begin position="25"/>
        <end position="238"/>
    </location>
</feature>
<protein>
    <recommendedName>
        <fullName evidence="1">AB hydrolase-1 domain-containing protein</fullName>
    </recommendedName>
</protein>
<reference evidence="2" key="1">
    <citation type="submission" date="2020-05" db="EMBL/GenBank/DDBJ databases">
        <title>Phylogenomic resolution of chytrid fungi.</title>
        <authorList>
            <person name="Stajich J.E."/>
            <person name="Amses K."/>
            <person name="Simmons R."/>
            <person name="Seto K."/>
            <person name="Myers J."/>
            <person name="Bonds A."/>
            <person name="Quandt C.A."/>
            <person name="Barry K."/>
            <person name="Liu P."/>
            <person name="Grigoriev I."/>
            <person name="Longcore J.E."/>
            <person name="James T.Y."/>
        </authorList>
    </citation>
    <scope>NUCLEOTIDE SEQUENCE</scope>
    <source>
        <strain evidence="2">JEL0379</strain>
    </source>
</reference>
<evidence type="ECO:0000259" key="1">
    <source>
        <dbReference type="Pfam" id="PF12697"/>
    </source>
</evidence>
<gene>
    <name evidence="2" type="ORF">HDU87_006730</name>
</gene>